<feature type="compositionally biased region" description="Basic and acidic residues" evidence="1">
    <location>
        <begin position="165"/>
        <end position="182"/>
    </location>
</feature>
<reference key="1">
    <citation type="submission" date="2010-11" db="EMBL/GenBank/DDBJ databases">
        <title>The complete sequence of chromosome of Isophaera pallida ATCC 43644.</title>
        <authorList>
            <consortium name="US DOE Joint Genome Institute (JGI-PGF)"/>
            <person name="Lucas S."/>
            <person name="Copeland A."/>
            <person name="Lapidus A."/>
            <person name="Bruce D."/>
            <person name="Goodwin L."/>
            <person name="Pitluck S."/>
            <person name="Kyrpides N."/>
            <person name="Mavromatis K."/>
            <person name="Pagani I."/>
            <person name="Ivanova N."/>
            <person name="Saunders E."/>
            <person name="Brettin T."/>
            <person name="Detter J.C."/>
            <person name="Han C."/>
            <person name="Tapia R."/>
            <person name="Land M."/>
            <person name="Hauser L."/>
            <person name="Markowitz V."/>
            <person name="Cheng J.-F."/>
            <person name="Hugenholtz P."/>
            <person name="Woyke T."/>
            <person name="Wu D."/>
            <person name="Eisen J.A."/>
        </authorList>
    </citation>
    <scope>NUCLEOTIDE SEQUENCE</scope>
    <source>
        <strain>ATCC 43644</strain>
    </source>
</reference>
<dbReference type="AlphaFoldDB" id="E8R0L5"/>
<evidence type="ECO:0000313" key="3">
    <source>
        <dbReference type="Proteomes" id="UP000008631"/>
    </source>
</evidence>
<dbReference type="InParanoid" id="E8R0L5"/>
<feature type="compositionally biased region" description="Polar residues" evidence="1">
    <location>
        <begin position="183"/>
        <end position="198"/>
    </location>
</feature>
<organism evidence="2 3">
    <name type="scientific">Isosphaera pallida (strain ATCC 43644 / DSM 9630 / IS1B)</name>
    <dbReference type="NCBI Taxonomy" id="575540"/>
    <lineage>
        <taxon>Bacteria</taxon>
        <taxon>Pseudomonadati</taxon>
        <taxon>Planctomycetota</taxon>
        <taxon>Planctomycetia</taxon>
        <taxon>Isosphaerales</taxon>
        <taxon>Isosphaeraceae</taxon>
        <taxon>Isosphaera</taxon>
    </lineage>
</organism>
<dbReference type="STRING" id="575540.Isop_0607"/>
<dbReference type="HOGENOM" id="CLU_959024_0_0_0"/>
<accession>E8R0L5</accession>
<gene>
    <name evidence="2" type="ordered locus">Isop_0607</name>
</gene>
<proteinExistence type="predicted"/>
<dbReference type="KEGG" id="ipa:Isop_0607"/>
<evidence type="ECO:0000256" key="1">
    <source>
        <dbReference type="SAM" id="MobiDB-lite"/>
    </source>
</evidence>
<dbReference type="Proteomes" id="UP000008631">
    <property type="component" value="Chromosome"/>
</dbReference>
<name>E8R0L5_ISOPI</name>
<dbReference type="EMBL" id="CP002353">
    <property type="protein sequence ID" value="ADV61200.1"/>
    <property type="molecule type" value="Genomic_DNA"/>
</dbReference>
<evidence type="ECO:0000313" key="2">
    <source>
        <dbReference type="EMBL" id="ADV61200.1"/>
    </source>
</evidence>
<feature type="region of interest" description="Disordered" evidence="1">
    <location>
        <begin position="53"/>
        <end position="113"/>
    </location>
</feature>
<feature type="region of interest" description="Disordered" evidence="1">
    <location>
        <begin position="137"/>
        <end position="198"/>
    </location>
</feature>
<feature type="compositionally biased region" description="Basic residues" evidence="1">
    <location>
        <begin position="76"/>
        <end position="88"/>
    </location>
</feature>
<keyword evidence="3" id="KW-1185">Reference proteome</keyword>
<reference evidence="2 3" key="2">
    <citation type="journal article" date="2011" name="Stand. Genomic Sci.">
        <title>Complete genome sequence of Isosphaera pallida type strain (IS1B).</title>
        <authorList>
            <consortium name="US DOE Joint Genome Institute (JGI-PGF)"/>
            <person name="Goker M."/>
            <person name="Cleland D."/>
            <person name="Saunders E."/>
            <person name="Lapidus A."/>
            <person name="Nolan M."/>
            <person name="Lucas S."/>
            <person name="Hammon N."/>
            <person name="Deshpande S."/>
            <person name="Cheng J.F."/>
            <person name="Tapia R."/>
            <person name="Han C."/>
            <person name="Goodwin L."/>
            <person name="Pitluck S."/>
            <person name="Liolios K."/>
            <person name="Pagani I."/>
            <person name="Ivanova N."/>
            <person name="Mavromatis K."/>
            <person name="Pati A."/>
            <person name="Chen A."/>
            <person name="Palaniappan K."/>
            <person name="Land M."/>
            <person name="Hauser L."/>
            <person name="Chang Y.J."/>
            <person name="Jeffries C.D."/>
            <person name="Detter J.C."/>
            <person name="Beck B."/>
            <person name="Woyke T."/>
            <person name="Bristow J."/>
            <person name="Eisen J.A."/>
            <person name="Markowitz V."/>
            <person name="Hugenholtz P."/>
            <person name="Kyrpides N.C."/>
            <person name="Klenk H.P."/>
        </authorList>
    </citation>
    <scope>NUCLEOTIDE SEQUENCE [LARGE SCALE GENOMIC DNA]</scope>
    <source>
        <strain evidence="3">ATCC 43644 / DSM 9630 / IS1B</strain>
    </source>
</reference>
<sequence>MTSKLKEGRTGERPGEDGVIASRFLLTARTTRLVWFDTHCIALRRVNSMVLSAPPMSSDFPASFKSRGGRLPVSGRRLHSRREGRRRVGVAPTPSQGRGGQKNEHPQTEQTTPPWVVILCQSGGQVGTSEQPAQAYLEGHGEDHPGRADSPATNRGGGGNPTDRQGGDRPNQRRAGEHREPSSRSVPQPGNQGDLSQDTMKSFYGRVSRPMMSSQTRNARSRQLGWNRMDKHPKDRHHRDRGQRGWLVCCGAGVSRLRSNRRADVGGWSSSSSERNGCSSQFLIEGRMAR</sequence>
<protein>
    <submittedName>
        <fullName evidence="2">Uncharacterized protein</fullName>
    </submittedName>
</protein>